<dbReference type="EMBL" id="JANIDP010000122">
    <property type="protein sequence ID" value="MDR6048910.1"/>
    <property type="molecule type" value="Genomic_DNA"/>
</dbReference>
<feature type="signal peptide" evidence="1">
    <location>
        <begin position="1"/>
        <end position="24"/>
    </location>
</feature>
<name>A0A243ZMM6_ECOLX</name>
<evidence type="ECO:0000259" key="2">
    <source>
        <dbReference type="Pfam" id="PF15631"/>
    </source>
</evidence>
<reference evidence="3 6" key="2">
    <citation type="submission" date="2022-07" db="EMBL/GenBank/DDBJ databases">
        <title>The wastewater resistome of Residential Aged Care Facilities indicates a role of antimicrobial stewardship in reducing resistance.</title>
        <authorList>
            <person name="Sapula S."/>
            <person name="Hart B.J."/>
            <person name="Henrietta V."/>
            <person name="Amsalu A."/>
            <person name="Jon W."/>
            <person name="Siderius N."/>
            <person name="Nguyen L."/>
            <person name="Turnidge J."/>
            <person name="Gerber C."/>
        </authorList>
    </citation>
    <scope>NUCLEOTIDE SEQUENCE [LARGE SCALE GENOMIC DNA]</scope>
    <source>
        <strain evidence="3 6">ECA685</strain>
    </source>
</reference>
<protein>
    <submittedName>
        <fullName evidence="3">YbbC/YhhH family protein</fullName>
    </submittedName>
</protein>
<dbReference type="InterPro" id="IPR028921">
    <property type="entry name" value="NTF2_fold_dom"/>
</dbReference>
<accession>A0A243ZMM6</accession>
<feature type="domain" description="NTF2 fold" evidence="2">
    <location>
        <begin position="47"/>
        <end position="110"/>
    </location>
</feature>
<reference evidence="4 5" key="1">
    <citation type="submission" date="2018-07" db="EMBL/GenBank/DDBJ databases">
        <title>Whole Genome Sequence Analysis of Avian Pathogenic E. coli - An Australian Perspective.</title>
        <authorList>
            <person name="Cummins M.L."/>
            <person name="Reid C.J."/>
            <person name="Roy Chowdhury P."/>
            <person name="Bushell R."/>
            <person name="Esbert N."/>
            <person name="Tivendale K.A."/>
            <person name="Noormohammadi A.H."/>
            <person name="Islam S."/>
            <person name="Marenda M.S."/>
            <person name="Browning G.F."/>
            <person name="Markham P.F."/>
            <person name="Djordjevic S.P."/>
        </authorList>
    </citation>
    <scope>NUCLEOTIDE SEQUENCE [LARGE SCALE GENOMIC DNA]</scope>
    <source>
        <strain evidence="4 5">AVC211</strain>
    </source>
</reference>
<comment type="caution">
    <text evidence="4">The sequence shown here is derived from an EMBL/GenBank/DDBJ whole genome shotgun (WGS) entry which is preliminary data.</text>
</comment>
<dbReference type="RefSeq" id="WP_000867001.1">
    <property type="nucleotide sequence ID" value="NZ_AP025551.1"/>
</dbReference>
<evidence type="ECO:0000313" key="3">
    <source>
        <dbReference type="EMBL" id="MDR6048910.1"/>
    </source>
</evidence>
<evidence type="ECO:0000313" key="4">
    <source>
        <dbReference type="EMBL" id="RDA41729.1"/>
    </source>
</evidence>
<dbReference type="Proteomes" id="UP000253687">
    <property type="component" value="Unassembled WGS sequence"/>
</dbReference>
<dbReference type="EMBL" id="QOGZ01000004">
    <property type="protein sequence ID" value="RDA41729.1"/>
    <property type="molecule type" value="Genomic_DNA"/>
</dbReference>
<dbReference type="Proteomes" id="UP001247581">
    <property type="component" value="Unassembled WGS sequence"/>
</dbReference>
<keyword evidence="1" id="KW-0732">Signal</keyword>
<proteinExistence type="predicted"/>
<organism evidence="4 5">
    <name type="scientific">Escherichia coli</name>
    <dbReference type="NCBI Taxonomy" id="562"/>
    <lineage>
        <taxon>Bacteria</taxon>
        <taxon>Pseudomonadati</taxon>
        <taxon>Pseudomonadota</taxon>
        <taxon>Gammaproteobacteria</taxon>
        <taxon>Enterobacterales</taxon>
        <taxon>Enterobacteriaceae</taxon>
        <taxon>Escherichia</taxon>
    </lineage>
</organism>
<dbReference type="AlphaFoldDB" id="A0A243ZMM6"/>
<sequence length="110" mass="12251">MKVMIILMLSILPLLPSFSHGESAECSLENSDSKSNYFVGNKELVGKLAEIYVEDRYGKDNAMREKPYHISDKGNFWQVSGNIDPNATGGVFVIKIDKVNGRIISFTHGK</sequence>
<feature type="chain" id="PRO_5044379128" evidence="1">
    <location>
        <begin position="25"/>
        <end position="110"/>
    </location>
</feature>
<dbReference type="Pfam" id="PF15631">
    <property type="entry name" value="Imm-NTF2-2"/>
    <property type="match status" value="1"/>
</dbReference>
<evidence type="ECO:0000256" key="1">
    <source>
        <dbReference type="SAM" id="SignalP"/>
    </source>
</evidence>
<evidence type="ECO:0000313" key="5">
    <source>
        <dbReference type="Proteomes" id="UP000253687"/>
    </source>
</evidence>
<evidence type="ECO:0000313" key="6">
    <source>
        <dbReference type="Proteomes" id="UP001247581"/>
    </source>
</evidence>
<gene>
    <name evidence="4" type="ORF">DTL43_04735</name>
    <name evidence="3" type="ORF">NQD80_24670</name>
</gene>